<dbReference type="STRING" id="454171.CP488_00900"/>
<accession>S0ESE3</accession>
<evidence type="ECO:0000259" key="1">
    <source>
        <dbReference type="SMART" id="SM00930"/>
    </source>
</evidence>
<dbReference type="SUPFAM" id="SSF55021">
    <property type="entry name" value="ACT-like"/>
    <property type="match status" value="1"/>
</dbReference>
<dbReference type="InterPro" id="IPR045865">
    <property type="entry name" value="ACT-like_dom_sf"/>
</dbReference>
<dbReference type="KEGG" id="ccz:CCALI_00257"/>
<dbReference type="HOGENOM" id="CLU_195972_0_0_0"/>
<dbReference type="Gene3D" id="3.30.70.260">
    <property type="match status" value="1"/>
</dbReference>
<dbReference type="Proteomes" id="UP000014227">
    <property type="component" value="Chromosome I"/>
</dbReference>
<evidence type="ECO:0000313" key="3">
    <source>
        <dbReference type="Proteomes" id="UP000014227"/>
    </source>
</evidence>
<dbReference type="PATRIC" id="fig|1303518.3.peg.260"/>
<dbReference type="OrthoDB" id="9799261at2"/>
<dbReference type="SMART" id="SM00930">
    <property type="entry name" value="NIL"/>
    <property type="match status" value="1"/>
</dbReference>
<protein>
    <submittedName>
        <fullName evidence="2">ABC-type metal ion transport system, ATPase component</fullName>
    </submittedName>
</protein>
<dbReference type="EMBL" id="HF951689">
    <property type="protein sequence ID" value="CCW34094.1"/>
    <property type="molecule type" value="Genomic_DNA"/>
</dbReference>
<dbReference type="Pfam" id="PF09383">
    <property type="entry name" value="NIL"/>
    <property type="match status" value="1"/>
</dbReference>
<organism evidence="2 3">
    <name type="scientific">Chthonomonas calidirosea (strain DSM 23976 / ICMP 18418 / T49)</name>
    <dbReference type="NCBI Taxonomy" id="1303518"/>
    <lineage>
        <taxon>Bacteria</taxon>
        <taxon>Bacillati</taxon>
        <taxon>Armatimonadota</taxon>
        <taxon>Chthonomonadia</taxon>
        <taxon>Chthonomonadales</taxon>
        <taxon>Chthonomonadaceae</taxon>
        <taxon>Chthonomonas</taxon>
    </lineage>
</organism>
<sequence>MASKRSVRVRLDYPLNRVAEPVVYHLVTEFRLVPNIRRAQIDSRVGGWIALELDGSEEDLEAAMNYLNDLGITVTPIDETEDWNV</sequence>
<keyword evidence="3" id="KW-1185">Reference proteome</keyword>
<reference evidence="3" key="1">
    <citation type="submission" date="2013-03" db="EMBL/GenBank/DDBJ databases">
        <title>Genome sequence of Chthonomonas calidirosea, the first sequenced genome from the Armatimonadetes phylum (formally candidate division OP10).</title>
        <authorList>
            <person name="Lee K.C.Y."/>
            <person name="Morgan X.C."/>
            <person name="Dunfield P.F."/>
            <person name="Tamas I."/>
            <person name="Houghton K.M."/>
            <person name="Vyssotski M."/>
            <person name="Ryan J.L.J."/>
            <person name="Lagutin K."/>
            <person name="McDonald I.R."/>
            <person name="Stott M.B."/>
        </authorList>
    </citation>
    <scope>NUCLEOTIDE SEQUENCE [LARGE SCALE GENOMIC DNA]</scope>
    <source>
        <strain evidence="3">DSM 23976 / ICMP 18418 / T49</strain>
    </source>
</reference>
<dbReference type="AlphaFoldDB" id="S0ESE3"/>
<dbReference type="InterPro" id="IPR018449">
    <property type="entry name" value="NIL_domain"/>
</dbReference>
<dbReference type="RefSeq" id="WP_016481658.1">
    <property type="nucleotide sequence ID" value="NC_021487.1"/>
</dbReference>
<name>S0ESE3_CHTCT</name>
<proteinExistence type="predicted"/>
<gene>
    <name evidence="2" type="ORF">CCALI_00257</name>
</gene>
<evidence type="ECO:0000313" key="2">
    <source>
        <dbReference type="EMBL" id="CCW34094.1"/>
    </source>
</evidence>
<feature type="domain" description="NIL" evidence="1">
    <location>
        <begin position="5"/>
        <end position="77"/>
    </location>
</feature>
<dbReference type="InParanoid" id="S0ESE3"/>
<dbReference type="eggNOG" id="COG1135">
    <property type="taxonomic scope" value="Bacteria"/>
</dbReference>